<feature type="domain" description="ASCH" evidence="1">
    <location>
        <begin position="6"/>
        <end position="99"/>
    </location>
</feature>
<dbReference type="Proteomes" id="UP000199584">
    <property type="component" value="Unassembled WGS sequence"/>
</dbReference>
<gene>
    <name evidence="2" type="ORF">SAMN05660706_12334</name>
</gene>
<dbReference type="RefSeq" id="WP_092485248.1">
    <property type="nucleotide sequence ID" value="NZ_FOYM01000023.1"/>
</dbReference>
<dbReference type="EMBL" id="FOYM01000023">
    <property type="protein sequence ID" value="SFR11666.1"/>
    <property type="molecule type" value="Genomic_DNA"/>
</dbReference>
<dbReference type="STRING" id="39060.SAMN05660706_12334"/>
<sequence length="122" mass="14363">MCKMLLSIKPQHVENILNGKKKFEFRKVRCRSDVDKIIIYATHPIMKVVGEVDILEIIEDDINKVWEITSVYAGISRQLYDEYYHGKYQAVAYRLGKVKKYKRPLQLSDFGIKFAPQSFVYI</sequence>
<dbReference type="Gene3D" id="2.30.130.30">
    <property type="entry name" value="Hypothetical protein"/>
    <property type="match status" value="1"/>
</dbReference>
<reference evidence="3" key="1">
    <citation type="submission" date="2016-10" db="EMBL/GenBank/DDBJ databases">
        <authorList>
            <person name="Varghese N."/>
            <person name="Submissions S."/>
        </authorList>
    </citation>
    <scope>NUCLEOTIDE SEQUENCE [LARGE SCALE GENOMIC DNA]</scope>
    <source>
        <strain evidence="3">DSM 3669</strain>
    </source>
</reference>
<dbReference type="InterPro" id="IPR007374">
    <property type="entry name" value="ASCH_domain"/>
</dbReference>
<evidence type="ECO:0000313" key="2">
    <source>
        <dbReference type="EMBL" id="SFR11666.1"/>
    </source>
</evidence>
<protein>
    <submittedName>
        <fullName evidence="2">Predicted transcriptional regulator, contains an HTH and PUA-like domains</fullName>
    </submittedName>
</protein>
<evidence type="ECO:0000313" key="3">
    <source>
        <dbReference type="Proteomes" id="UP000199584"/>
    </source>
</evidence>
<dbReference type="SUPFAM" id="SSF88697">
    <property type="entry name" value="PUA domain-like"/>
    <property type="match status" value="1"/>
</dbReference>
<proteinExistence type="predicted"/>
<dbReference type="AlphaFoldDB" id="A0A1I6E1U1"/>
<dbReference type="SMART" id="SM01022">
    <property type="entry name" value="ASCH"/>
    <property type="match status" value="1"/>
</dbReference>
<evidence type="ECO:0000259" key="1">
    <source>
        <dbReference type="SMART" id="SM01022"/>
    </source>
</evidence>
<keyword evidence="3" id="KW-1185">Reference proteome</keyword>
<dbReference type="OrthoDB" id="9800495at2"/>
<organism evidence="2 3">
    <name type="scientific">Desulfoscipio geothermicus DSM 3669</name>
    <dbReference type="NCBI Taxonomy" id="1121426"/>
    <lineage>
        <taxon>Bacteria</taxon>
        <taxon>Bacillati</taxon>
        <taxon>Bacillota</taxon>
        <taxon>Clostridia</taxon>
        <taxon>Eubacteriales</taxon>
        <taxon>Desulfallaceae</taxon>
        <taxon>Desulfoscipio</taxon>
    </lineage>
</organism>
<name>A0A1I6E1U1_9FIRM</name>
<dbReference type="InterPro" id="IPR015947">
    <property type="entry name" value="PUA-like_sf"/>
</dbReference>
<accession>A0A1I6E1U1</accession>